<dbReference type="AlphaFoldDB" id="A0AAE0CQQ8"/>
<dbReference type="GO" id="GO:0008270">
    <property type="term" value="F:zinc ion binding"/>
    <property type="evidence" value="ECO:0007669"/>
    <property type="project" value="UniProtKB-KW"/>
</dbReference>
<feature type="domain" description="SWIM-type" evidence="6">
    <location>
        <begin position="12"/>
        <end position="53"/>
    </location>
</feature>
<dbReference type="SMART" id="SM00575">
    <property type="entry name" value="ZnF_PMZ"/>
    <property type="match status" value="1"/>
</dbReference>
<evidence type="ECO:0000256" key="3">
    <source>
        <dbReference type="ARBA" id="ARBA00022833"/>
    </source>
</evidence>
<comment type="caution">
    <text evidence="7">The sequence shown here is derived from an EMBL/GenBank/DDBJ whole genome shotgun (WGS) entry which is preliminary data.</text>
</comment>
<evidence type="ECO:0000259" key="6">
    <source>
        <dbReference type="PROSITE" id="PS50966"/>
    </source>
</evidence>
<evidence type="ECO:0000256" key="2">
    <source>
        <dbReference type="ARBA" id="ARBA00022771"/>
    </source>
</evidence>
<evidence type="ECO:0000256" key="4">
    <source>
        <dbReference type="PROSITE-ProRule" id="PRU00047"/>
    </source>
</evidence>
<keyword evidence="2 4" id="KW-0863">Zinc-finger</keyword>
<evidence type="ECO:0000256" key="1">
    <source>
        <dbReference type="ARBA" id="ARBA00022723"/>
    </source>
</evidence>
<dbReference type="EMBL" id="JANJYI010000002">
    <property type="protein sequence ID" value="KAK2659906.1"/>
    <property type="molecule type" value="Genomic_DNA"/>
</dbReference>
<dbReference type="GO" id="GO:0003676">
    <property type="term" value="F:nucleic acid binding"/>
    <property type="evidence" value="ECO:0007669"/>
    <property type="project" value="InterPro"/>
</dbReference>
<accession>A0AAE0CQQ8</accession>
<name>A0AAE0CQQ8_9ROSI</name>
<evidence type="ECO:0000313" key="8">
    <source>
        <dbReference type="Proteomes" id="UP001280121"/>
    </source>
</evidence>
<evidence type="ECO:0008006" key="9">
    <source>
        <dbReference type="Google" id="ProtNLM"/>
    </source>
</evidence>
<dbReference type="PROSITE" id="PS50158">
    <property type="entry name" value="ZF_CCHC"/>
    <property type="match status" value="1"/>
</dbReference>
<keyword evidence="8" id="KW-1185">Reference proteome</keyword>
<dbReference type="InterPro" id="IPR001878">
    <property type="entry name" value="Znf_CCHC"/>
</dbReference>
<keyword evidence="1" id="KW-0479">Metal-binding</keyword>
<dbReference type="Gene3D" id="4.10.60.10">
    <property type="entry name" value="Zinc finger, CCHC-type"/>
    <property type="match status" value="1"/>
</dbReference>
<dbReference type="InterPro" id="IPR006564">
    <property type="entry name" value="Znf_PMZ"/>
</dbReference>
<sequence>MFTVRPIDGNEFLVKDGDKDDLVNLIETTCSCREFQIDLLPCKHALVALSACKKPFIDFAQISIRNLVWLKHILELLDQPGHKNKWVVPKEISSIVVKAPPCLSQAGRPKKTRIPSTGEYRGKKSRTCSWCKQAGHNRQNYPTPLRFTTSNTTETQPTQTRKQCKCGGCGGQGHNKRTCPHRQTSTRDLWHDEDVIGV</sequence>
<proteinExistence type="predicted"/>
<gene>
    <name evidence="7" type="ORF">Ddye_006439</name>
</gene>
<organism evidence="7 8">
    <name type="scientific">Dipteronia dyeriana</name>
    <dbReference type="NCBI Taxonomy" id="168575"/>
    <lineage>
        <taxon>Eukaryota</taxon>
        <taxon>Viridiplantae</taxon>
        <taxon>Streptophyta</taxon>
        <taxon>Embryophyta</taxon>
        <taxon>Tracheophyta</taxon>
        <taxon>Spermatophyta</taxon>
        <taxon>Magnoliopsida</taxon>
        <taxon>eudicotyledons</taxon>
        <taxon>Gunneridae</taxon>
        <taxon>Pentapetalae</taxon>
        <taxon>rosids</taxon>
        <taxon>malvids</taxon>
        <taxon>Sapindales</taxon>
        <taxon>Sapindaceae</taxon>
        <taxon>Hippocastanoideae</taxon>
        <taxon>Acereae</taxon>
        <taxon>Dipteronia</taxon>
    </lineage>
</organism>
<evidence type="ECO:0000259" key="5">
    <source>
        <dbReference type="PROSITE" id="PS50158"/>
    </source>
</evidence>
<protein>
    <recommendedName>
        <fullName evidence="9">SWIM-type domain-containing protein</fullName>
    </recommendedName>
</protein>
<dbReference type="Proteomes" id="UP001280121">
    <property type="component" value="Unassembled WGS sequence"/>
</dbReference>
<dbReference type="Pfam" id="PF04434">
    <property type="entry name" value="SWIM"/>
    <property type="match status" value="1"/>
</dbReference>
<dbReference type="PROSITE" id="PS50966">
    <property type="entry name" value="ZF_SWIM"/>
    <property type="match status" value="1"/>
</dbReference>
<feature type="domain" description="CCHC-type" evidence="5">
    <location>
        <begin position="165"/>
        <end position="180"/>
    </location>
</feature>
<evidence type="ECO:0000313" key="7">
    <source>
        <dbReference type="EMBL" id="KAK2659906.1"/>
    </source>
</evidence>
<reference evidence="7" key="1">
    <citation type="journal article" date="2023" name="Plant J.">
        <title>Genome sequences and population genomics provide insights into the demographic history, inbreeding, and mutation load of two 'living fossil' tree species of Dipteronia.</title>
        <authorList>
            <person name="Feng Y."/>
            <person name="Comes H.P."/>
            <person name="Chen J."/>
            <person name="Zhu S."/>
            <person name="Lu R."/>
            <person name="Zhang X."/>
            <person name="Li P."/>
            <person name="Qiu J."/>
            <person name="Olsen K.M."/>
            <person name="Qiu Y."/>
        </authorList>
    </citation>
    <scope>NUCLEOTIDE SEQUENCE</scope>
    <source>
        <strain evidence="7">KIB01</strain>
    </source>
</reference>
<dbReference type="InterPro" id="IPR007527">
    <property type="entry name" value="Znf_SWIM"/>
</dbReference>
<keyword evidence="3" id="KW-0862">Zinc</keyword>